<feature type="compositionally biased region" description="Low complexity" evidence="5">
    <location>
        <begin position="99"/>
        <end position="123"/>
    </location>
</feature>
<dbReference type="Pfam" id="PF13639">
    <property type="entry name" value="zf-RING_2"/>
    <property type="match status" value="1"/>
</dbReference>
<comment type="caution">
    <text evidence="7">The sequence shown here is derived from an EMBL/GenBank/DDBJ whole genome shotgun (WGS) entry which is preliminary data.</text>
</comment>
<feature type="domain" description="RING-type" evidence="6">
    <location>
        <begin position="28"/>
        <end position="67"/>
    </location>
</feature>
<dbReference type="Gene3D" id="3.30.40.10">
    <property type="entry name" value="Zinc/RING finger domain, C3HC4 (zinc finger)"/>
    <property type="match status" value="1"/>
</dbReference>
<accession>A0ABN9R8C0</accession>
<feature type="compositionally biased region" description="Low complexity" evidence="5">
    <location>
        <begin position="81"/>
        <end position="92"/>
    </location>
</feature>
<protein>
    <recommendedName>
        <fullName evidence="6">RING-type domain-containing protein</fullName>
    </recommendedName>
</protein>
<gene>
    <name evidence="7" type="ORF">PCOR1329_LOCUS18549</name>
</gene>
<feature type="non-terminal residue" evidence="7">
    <location>
        <position position="167"/>
    </location>
</feature>
<dbReference type="EMBL" id="CAUYUJ010005845">
    <property type="protein sequence ID" value="CAK0815134.1"/>
    <property type="molecule type" value="Genomic_DNA"/>
</dbReference>
<dbReference type="PROSITE" id="PS50089">
    <property type="entry name" value="ZF_RING_2"/>
    <property type="match status" value="1"/>
</dbReference>
<evidence type="ECO:0000256" key="1">
    <source>
        <dbReference type="ARBA" id="ARBA00022723"/>
    </source>
</evidence>
<dbReference type="PANTHER" id="PTHR22763">
    <property type="entry name" value="RING ZINC FINGER PROTEIN"/>
    <property type="match status" value="1"/>
</dbReference>
<organism evidence="7 8">
    <name type="scientific">Prorocentrum cordatum</name>
    <dbReference type="NCBI Taxonomy" id="2364126"/>
    <lineage>
        <taxon>Eukaryota</taxon>
        <taxon>Sar</taxon>
        <taxon>Alveolata</taxon>
        <taxon>Dinophyceae</taxon>
        <taxon>Prorocentrales</taxon>
        <taxon>Prorocentraceae</taxon>
        <taxon>Prorocentrum</taxon>
    </lineage>
</organism>
<reference evidence="7" key="1">
    <citation type="submission" date="2023-10" db="EMBL/GenBank/DDBJ databases">
        <authorList>
            <person name="Chen Y."/>
            <person name="Shah S."/>
            <person name="Dougan E. K."/>
            <person name="Thang M."/>
            <person name="Chan C."/>
        </authorList>
    </citation>
    <scope>NUCLEOTIDE SEQUENCE [LARGE SCALE GENOMIC DNA]</scope>
</reference>
<proteinExistence type="predicted"/>
<evidence type="ECO:0000259" key="6">
    <source>
        <dbReference type="PROSITE" id="PS50089"/>
    </source>
</evidence>
<feature type="region of interest" description="Disordered" evidence="5">
    <location>
        <begin position="80"/>
        <end position="143"/>
    </location>
</feature>
<dbReference type="Proteomes" id="UP001189429">
    <property type="component" value="Unassembled WGS sequence"/>
</dbReference>
<keyword evidence="3" id="KW-0862">Zinc</keyword>
<dbReference type="InterPro" id="IPR050731">
    <property type="entry name" value="HRD1_E3_ubiq-ligases"/>
</dbReference>
<name>A0ABN9R8C0_9DINO</name>
<evidence type="ECO:0000256" key="4">
    <source>
        <dbReference type="PROSITE-ProRule" id="PRU00175"/>
    </source>
</evidence>
<evidence type="ECO:0000313" key="7">
    <source>
        <dbReference type="EMBL" id="CAK0815134.1"/>
    </source>
</evidence>
<evidence type="ECO:0000313" key="8">
    <source>
        <dbReference type="Proteomes" id="UP001189429"/>
    </source>
</evidence>
<dbReference type="SUPFAM" id="SSF57850">
    <property type="entry name" value="RING/U-box"/>
    <property type="match status" value="1"/>
</dbReference>
<evidence type="ECO:0000256" key="3">
    <source>
        <dbReference type="ARBA" id="ARBA00022833"/>
    </source>
</evidence>
<keyword evidence="8" id="KW-1185">Reference proteome</keyword>
<sequence length="167" mass="17173">MYKAKEINIRKYQEVAPVATPRGSPTTCMVCMEDFGRSDWVSMLPCGHFCHPACTNTWLCEKWACPLRCEVLPASEREKAAAQAAAAAAGGAAPPPQPASAAVRISAAARQAAAQQAARDATPTPSPAAPRDAAPPPRLAEAVQLALAQRAASAAASAPASPARSTA</sequence>
<dbReference type="InterPro" id="IPR013083">
    <property type="entry name" value="Znf_RING/FYVE/PHD"/>
</dbReference>
<dbReference type="InterPro" id="IPR001841">
    <property type="entry name" value="Znf_RING"/>
</dbReference>
<feature type="compositionally biased region" description="Pro residues" evidence="5">
    <location>
        <begin position="124"/>
        <end position="138"/>
    </location>
</feature>
<evidence type="ECO:0000256" key="2">
    <source>
        <dbReference type="ARBA" id="ARBA00022771"/>
    </source>
</evidence>
<keyword evidence="1" id="KW-0479">Metal-binding</keyword>
<keyword evidence="2 4" id="KW-0863">Zinc-finger</keyword>
<evidence type="ECO:0000256" key="5">
    <source>
        <dbReference type="SAM" id="MobiDB-lite"/>
    </source>
</evidence>